<keyword evidence="1" id="KW-0812">Transmembrane</keyword>
<dbReference type="WBParaSite" id="nRc.2.0.1.t20074-RA">
    <property type="protein sequence ID" value="nRc.2.0.1.t20074-RA"/>
    <property type="gene ID" value="nRc.2.0.1.g20074"/>
</dbReference>
<keyword evidence="1" id="KW-1133">Transmembrane helix</keyword>
<dbReference type="AlphaFoldDB" id="A0A915J1U0"/>
<name>A0A915J1U0_ROMCU</name>
<evidence type="ECO:0000313" key="2">
    <source>
        <dbReference type="Proteomes" id="UP000887565"/>
    </source>
</evidence>
<proteinExistence type="predicted"/>
<organism evidence="2 3">
    <name type="scientific">Romanomermis culicivorax</name>
    <name type="common">Nematode worm</name>
    <dbReference type="NCBI Taxonomy" id="13658"/>
    <lineage>
        <taxon>Eukaryota</taxon>
        <taxon>Metazoa</taxon>
        <taxon>Ecdysozoa</taxon>
        <taxon>Nematoda</taxon>
        <taxon>Enoplea</taxon>
        <taxon>Dorylaimia</taxon>
        <taxon>Mermithida</taxon>
        <taxon>Mermithoidea</taxon>
        <taxon>Mermithidae</taxon>
        <taxon>Romanomermis</taxon>
    </lineage>
</organism>
<dbReference type="Proteomes" id="UP000887565">
    <property type="component" value="Unplaced"/>
</dbReference>
<accession>A0A915J1U0</accession>
<keyword evidence="2" id="KW-1185">Reference proteome</keyword>
<sequence>MTTSSVKSISTSTRVTQPQLVITTCPALGAVPAAGAVLQFQPQLLSKSTMLLNYVRFPTTDPPHSISLAMPHYPPQLDLSVDSFPPCNLHEMVLINFFGCIGIHIMMAIHIHATMALLVLYHYFCNHFHTAYREPQPSVSPDVAALILRWVAGIWAKELGVVDAVQTTHVLFLYEARGLDNPSCLTQAYNTAVDLIDS</sequence>
<reference evidence="3" key="1">
    <citation type="submission" date="2022-11" db="UniProtKB">
        <authorList>
            <consortium name="WormBaseParasite"/>
        </authorList>
    </citation>
    <scope>IDENTIFICATION</scope>
</reference>
<evidence type="ECO:0000256" key="1">
    <source>
        <dbReference type="SAM" id="Phobius"/>
    </source>
</evidence>
<protein>
    <submittedName>
        <fullName evidence="3">Uncharacterized protein</fullName>
    </submittedName>
</protein>
<keyword evidence="1" id="KW-0472">Membrane</keyword>
<feature type="transmembrane region" description="Helical" evidence="1">
    <location>
        <begin position="20"/>
        <end position="40"/>
    </location>
</feature>
<feature type="transmembrane region" description="Helical" evidence="1">
    <location>
        <begin position="93"/>
        <end position="124"/>
    </location>
</feature>
<evidence type="ECO:0000313" key="3">
    <source>
        <dbReference type="WBParaSite" id="nRc.2.0.1.t20074-RA"/>
    </source>
</evidence>